<evidence type="ECO:0000256" key="3">
    <source>
        <dbReference type="ARBA" id="ARBA00022630"/>
    </source>
</evidence>
<keyword evidence="4" id="KW-0274">FAD</keyword>
<keyword evidence="3" id="KW-0285">Flavoprotein</keyword>
<dbReference type="InterPro" id="IPR050775">
    <property type="entry name" value="FAD-binding_Monooxygenases"/>
</dbReference>
<evidence type="ECO:0000313" key="8">
    <source>
        <dbReference type="EMBL" id="RZT88116.1"/>
    </source>
</evidence>
<accession>A0A4Q7V1C7</accession>
<keyword evidence="5" id="KW-0521">NADP</keyword>
<reference evidence="8 9" key="1">
    <citation type="submission" date="2019-02" db="EMBL/GenBank/DDBJ databases">
        <title>Sequencing the genomes of 1000 actinobacteria strains.</title>
        <authorList>
            <person name="Klenk H.-P."/>
        </authorList>
    </citation>
    <scope>NUCLEOTIDE SEQUENCE [LARGE SCALE GENOMIC DNA]</scope>
    <source>
        <strain evidence="8 9">DSM 45779</strain>
    </source>
</reference>
<keyword evidence="6" id="KW-0560">Oxidoreductase</keyword>
<comment type="cofactor">
    <cofactor evidence="1">
        <name>FAD</name>
        <dbReference type="ChEBI" id="CHEBI:57692"/>
    </cofactor>
</comment>
<dbReference type="SUPFAM" id="SSF51905">
    <property type="entry name" value="FAD/NAD(P)-binding domain"/>
    <property type="match status" value="2"/>
</dbReference>
<comment type="caution">
    <text evidence="8">The sequence shown here is derived from an EMBL/GenBank/DDBJ whole genome shotgun (WGS) entry which is preliminary data.</text>
</comment>
<evidence type="ECO:0000256" key="5">
    <source>
        <dbReference type="ARBA" id="ARBA00022857"/>
    </source>
</evidence>
<dbReference type="EMBL" id="SHKL01000001">
    <property type="protein sequence ID" value="RZT88116.1"/>
    <property type="molecule type" value="Genomic_DNA"/>
</dbReference>
<keyword evidence="7" id="KW-0503">Monooxygenase</keyword>
<dbReference type="Gene3D" id="3.50.50.60">
    <property type="entry name" value="FAD/NAD(P)-binding domain"/>
    <property type="match status" value="2"/>
</dbReference>
<evidence type="ECO:0000256" key="6">
    <source>
        <dbReference type="ARBA" id="ARBA00023002"/>
    </source>
</evidence>
<protein>
    <submittedName>
        <fullName evidence="8">Cation diffusion facilitator CzcD-associated flavoprotein CzcO</fullName>
    </submittedName>
</protein>
<evidence type="ECO:0000256" key="7">
    <source>
        <dbReference type="ARBA" id="ARBA00023033"/>
    </source>
</evidence>
<dbReference type="InterPro" id="IPR036188">
    <property type="entry name" value="FAD/NAD-bd_sf"/>
</dbReference>
<dbReference type="OrthoDB" id="5168853at2"/>
<dbReference type="AlphaFoldDB" id="A0A4Q7V1C7"/>
<evidence type="ECO:0000256" key="1">
    <source>
        <dbReference type="ARBA" id="ARBA00001974"/>
    </source>
</evidence>
<dbReference type="Pfam" id="PF13738">
    <property type="entry name" value="Pyr_redox_3"/>
    <property type="match status" value="1"/>
</dbReference>
<dbReference type="GO" id="GO:0016709">
    <property type="term" value="F:oxidoreductase activity, acting on paired donors, with incorporation or reduction of molecular oxygen, NAD(P)H as one donor, and incorporation of one atom of oxygen"/>
    <property type="evidence" value="ECO:0007669"/>
    <property type="project" value="UniProtKB-ARBA"/>
</dbReference>
<proteinExistence type="inferred from homology"/>
<gene>
    <name evidence="8" type="ORF">EV383_5053</name>
</gene>
<dbReference type="RefSeq" id="WP_130292169.1">
    <property type="nucleotide sequence ID" value="NZ_SHKL01000001.1"/>
</dbReference>
<evidence type="ECO:0000256" key="4">
    <source>
        <dbReference type="ARBA" id="ARBA00022827"/>
    </source>
</evidence>
<dbReference type="Proteomes" id="UP000291591">
    <property type="component" value="Unassembled WGS sequence"/>
</dbReference>
<evidence type="ECO:0000256" key="2">
    <source>
        <dbReference type="ARBA" id="ARBA00010139"/>
    </source>
</evidence>
<sequence>MTVPQGTRGPALDAIVVGAGFSGLYMLHRLRGLGLDAVVLESGDGVGGTWYWNRYPGARCDSESWSYSYSFSPELEQEWTWAERYPSQPEMLRYLDHVADRFDLRRDIRFGTTVTAASFRDAHGDWEVRTDTGDVLTARFLITAVGCLSSANVPDIDGRASFAGEQHHTGRWPHDGVDVTGKRVGVIGTGSTGIQVIPKLAEPASHLTVFQRTPNFSIPARNRPLTEADNASFKAHYGAIRRLQRSSTNGHPYLIADRATLSVPDEERTRIYEDGWARGGLQFRAAFSDMMVDKAANDAASDFLRSKIREVVTDPATAEKLLPFDHPFAAKRPPIDTEYFETYNRDDVTLVDVRSDPIVEITPAGIRTESAEHPLDTIVFATGFDAMTGPLLRMGIHGRDGLALSEKWAAGPRTYLGLQTAGFPNLFTITGPGSPSVLANVPTCIEQHVDWIAEALVHLDERGATLIEAEPDAEDRWVDHVNAAADRTLLPLAGSSWYLGANVPGKPRVFMPYAGGLGAYTRLCDDVAARGYPGFALST</sequence>
<evidence type="ECO:0000313" key="9">
    <source>
        <dbReference type="Proteomes" id="UP000291591"/>
    </source>
</evidence>
<dbReference type="PANTHER" id="PTHR43098">
    <property type="entry name" value="L-ORNITHINE N(5)-MONOOXYGENASE-RELATED"/>
    <property type="match status" value="1"/>
</dbReference>
<keyword evidence="9" id="KW-1185">Reference proteome</keyword>
<organism evidence="8 9">
    <name type="scientific">Pseudonocardia sediminis</name>
    <dbReference type="NCBI Taxonomy" id="1397368"/>
    <lineage>
        <taxon>Bacteria</taxon>
        <taxon>Bacillati</taxon>
        <taxon>Actinomycetota</taxon>
        <taxon>Actinomycetes</taxon>
        <taxon>Pseudonocardiales</taxon>
        <taxon>Pseudonocardiaceae</taxon>
        <taxon>Pseudonocardia</taxon>
    </lineage>
</organism>
<dbReference type="PANTHER" id="PTHR43098:SF3">
    <property type="entry name" value="L-ORNITHINE N(5)-MONOOXYGENASE-RELATED"/>
    <property type="match status" value="1"/>
</dbReference>
<comment type="similarity">
    <text evidence="2">Belongs to the FAD-binding monooxygenase family.</text>
</comment>
<name>A0A4Q7V1C7_PSEST</name>